<protein>
    <submittedName>
        <fullName evidence="2">Uncharacterized protein</fullName>
    </submittedName>
</protein>
<keyword evidence="3" id="KW-1185">Reference proteome</keyword>
<dbReference type="KEGG" id="cphy:B5808_11195"/>
<evidence type="ECO:0000313" key="3">
    <source>
        <dbReference type="Proteomes" id="UP000192775"/>
    </source>
</evidence>
<dbReference type="AlphaFoldDB" id="A0A1X9LKI9"/>
<dbReference type="RefSeq" id="WP_085019864.1">
    <property type="nucleotide sequence ID" value="NZ_BMHD01000001.1"/>
</dbReference>
<feature type="region of interest" description="Disordered" evidence="1">
    <location>
        <begin position="68"/>
        <end position="102"/>
    </location>
</feature>
<name>A0A1X9LKI9_9MICO</name>
<reference evidence="2 3" key="1">
    <citation type="submission" date="2017-04" db="EMBL/GenBank/DDBJ databases">
        <authorList>
            <person name="Afonso C.L."/>
            <person name="Miller P.J."/>
            <person name="Scott M.A."/>
            <person name="Spackman E."/>
            <person name="Goraichik I."/>
            <person name="Dimitrov K.M."/>
            <person name="Suarez D.L."/>
            <person name="Swayne D.E."/>
        </authorList>
    </citation>
    <scope>NUCLEOTIDE SEQUENCE [LARGE SCALE GENOMIC DNA]</scope>
    <source>
        <strain evidence="3">XA(T)</strain>
    </source>
</reference>
<dbReference type="STRING" id="1619308.B5808_11195"/>
<dbReference type="Proteomes" id="UP000192775">
    <property type="component" value="Chromosome"/>
</dbReference>
<dbReference type="EMBL" id="CP020715">
    <property type="protein sequence ID" value="ARJ05726.1"/>
    <property type="molecule type" value="Genomic_DNA"/>
</dbReference>
<proteinExistence type="predicted"/>
<accession>A0A1X9LKI9</accession>
<evidence type="ECO:0000256" key="1">
    <source>
        <dbReference type="SAM" id="MobiDB-lite"/>
    </source>
</evidence>
<gene>
    <name evidence="2" type="ORF">B5808_11195</name>
</gene>
<sequence length="102" mass="10925">MDLLVALAVMVVAITAALIGIPRMMSAERARQREEHEAGSHGVAGFGVVDELFNPSARNAVFERQVQQEHVVPAPSPGDPAYTENRIRLTLPPEGPGAAQRS</sequence>
<organism evidence="2 3">
    <name type="scientific">Cnuibacter physcomitrellae</name>
    <dbReference type="NCBI Taxonomy" id="1619308"/>
    <lineage>
        <taxon>Bacteria</taxon>
        <taxon>Bacillati</taxon>
        <taxon>Actinomycetota</taxon>
        <taxon>Actinomycetes</taxon>
        <taxon>Micrococcales</taxon>
        <taxon>Microbacteriaceae</taxon>
        <taxon>Cnuibacter</taxon>
    </lineage>
</organism>
<evidence type="ECO:0000313" key="2">
    <source>
        <dbReference type="EMBL" id="ARJ05726.1"/>
    </source>
</evidence>